<name>A0A395MVA4_9HYPO</name>
<feature type="compositionally biased region" description="Basic residues" evidence="1">
    <location>
        <begin position="106"/>
        <end position="121"/>
    </location>
</feature>
<feature type="region of interest" description="Disordered" evidence="1">
    <location>
        <begin position="23"/>
        <end position="155"/>
    </location>
</feature>
<feature type="compositionally biased region" description="Polar residues" evidence="1">
    <location>
        <begin position="40"/>
        <end position="51"/>
    </location>
</feature>
<accession>A0A395MVA4</accession>
<organism evidence="2 3">
    <name type="scientific">Fusarium flagelliforme</name>
    <dbReference type="NCBI Taxonomy" id="2675880"/>
    <lineage>
        <taxon>Eukaryota</taxon>
        <taxon>Fungi</taxon>
        <taxon>Dikarya</taxon>
        <taxon>Ascomycota</taxon>
        <taxon>Pezizomycotina</taxon>
        <taxon>Sordariomycetes</taxon>
        <taxon>Hypocreomycetidae</taxon>
        <taxon>Hypocreales</taxon>
        <taxon>Nectriaceae</taxon>
        <taxon>Fusarium</taxon>
        <taxon>Fusarium incarnatum-equiseti species complex</taxon>
    </lineage>
</organism>
<reference evidence="2 3" key="1">
    <citation type="journal article" date="2018" name="PLoS Pathog.">
        <title>Evolution of structural diversity of trichothecenes, a family of toxins produced by plant pathogenic and entomopathogenic fungi.</title>
        <authorList>
            <person name="Proctor R.H."/>
            <person name="McCormick S.P."/>
            <person name="Kim H.S."/>
            <person name="Cardoza R.E."/>
            <person name="Stanley A.M."/>
            <person name="Lindo L."/>
            <person name="Kelly A."/>
            <person name="Brown D.W."/>
            <person name="Lee T."/>
            <person name="Vaughan M.M."/>
            <person name="Alexander N.J."/>
            <person name="Busman M."/>
            <person name="Gutierrez S."/>
        </authorList>
    </citation>
    <scope>NUCLEOTIDE SEQUENCE [LARGE SCALE GENOMIC DNA]</scope>
    <source>
        <strain evidence="2 3">NRRL 13405</strain>
    </source>
</reference>
<protein>
    <submittedName>
        <fullName evidence="2">Uncharacterized protein</fullName>
    </submittedName>
</protein>
<feature type="compositionally biased region" description="Basic and acidic residues" evidence="1">
    <location>
        <begin position="77"/>
        <end position="91"/>
    </location>
</feature>
<dbReference type="Proteomes" id="UP000265631">
    <property type="component" value="Unassembled WGS sequence"/>
</dbReference>
<dbReference type="AlphaFoldDB" id="A0A395MVA4"/>
<proteinExistence type="predicted"/>
<evidence type="ECO:0000313" key="3">
    <source>
        <dbReference type="Proteomes" id="UP000265631"/>
    </source>
</evidence>
<dbReference type="EMBL" id="PXXK01000110">
    <property type="protein sequence ID" value="RFN51373.1"/>
    <property type="molecule type" value="Genomic_DNA"/>
</dbReference>
<sequence length="176" mass="19890">MGGTITQISAATTLPFEQCIVRHTSKSRERKNSHQPGRMVQQQQDSDSQHPLSFRDCAGTECASQIDAQRAMPEVTRLSERPRTFTARARESMSNGSWVASLRTPSTKRRRRSAMRSKKNSNRNAVSYSSPRAVSLPPRRGNKSPDNDDDFDFPSIEEIYNGLQLHRNEQRLARSG</sequence>
<keyword evidence="3" id="KW-1185">Reference proteome</keyword>
<evidence type="ECO:0000256" key="1">
    <source>
        <dbReference type="SAM" id="MobiDB-lite"/>
    </source>
</evidence>
<gene>
    <name evidence="2" type="ORF">FIE12Z_4359</name>
</gene>
<comment type="caution">
    <text evidence="2">The sequence shown here is derived from an EMBL/GenBank/DDBJ whole genome shotgun (WGS) entry which is preliminary data.</text>
</comment>
<evidence type="ECO:0000313" key="2">
    <source>
        <dbReference type="EMBL" id="RFN51373.1"/>
    </source>
</evidence>